<dbReference type="PANTHER" id="PTHR36150:SF1">
    <property type="entry name" value="DNA GYRASE INHIBITOR YACG"/>
    <property type="match status" value="1"/>
</dbReference>
<dbReference type="Gene3D" id="3.30.50.10">
    <property type="entry name" value="Erythroid Transcription Factor GATA-1, subunit A"/>
    <property type="match status" value="1"/>
</dbReference>
<dbReference type="PANTHER" id="PTHR36150">
    <property type="entry name" value="DNA GYRASE INHIBITOR YACG"/>
    <property type="match status" value="1"/>
</dbReference>
<keyword evidence="6" id="KW-1185">Reference proteome</keyword>
<keyword evidence="2 3" id="KW-0862">Zinc</keyword>
<feature type="binding site" evidence="3">
    <location>
        <position position="17"/>
    </location>
    <ligand>
        <name>Zn(2+)</name>
        <dbReference type="ChEBI" id="CHEBI:29105"/>
    </ligand>
</feature>
<feature type="compositionally biased region" description="Basic and acidic residues" evidence="4">
    <location>
        <begin position="53"/>
        <end position="72"/>
    </location>
</feature>
<comment type="caution">
    <text evidence="5">The sequence shown here is derived from an EMBL/GenBank/DDBJ whole genome shotgun (WGS) entry which is preliminary data.</text>
</comment>
<dbReference type="Pfam" id="PF03884">
    <property type="entry name" value="YacG"/>
    <property type="match status" value="1"/>
</dbReference>
<comment type="similarity">
    <text evidence="3">Belongs to the DNA gyrase inhibitor YacG family.</text>
</comment>
<keyword evidence="1 3" id="KW-0479">Metal-binding</keyword>
<evidence type="ECO:0000256" key="4">
    <source>
        <dbReference type="SAM" id="MobiDB-lite"/>
    </source>
</evidence>
<dbReference type="HAMAP" id="MF_00649">
    <property type="entry name" value="DNA_gyrase_inhibitor_YacG"/>
    <property type="match status" value="1"/>
</dbReference>
<feature type="binding site" evidence="3">
    <location>
        <position position="14"/>
    </location>
    <ligand>
        <name>Zn(2+)</name>
        <dbReference type="ChEBI" id="CHEBI:29105"/>
    </ligand>
</feature>
<dbReference type="RefSeq" id="WP_150078249.1">
    <property type="nucleotide sequence ID" value="NZ_VWOX01000012.1"/>
</dbReference>
<gene>
    <name evidence="3" type="primary">yacG</name>
    <name evidence="5" type="ORF">FYK55_20040</name>
</gene>
<feature type="binding site" evidence="3">
    <location>
        <position position="36"/>
    </location>
    <ligand>
        <name>Zn(2+)</name>
        <dbReference type="ChEBI" id="CHEBI:29105"/>
    </ligand>
</feature>
<evidence type="ECO:0000256" key="3">
    <source>
        <dbReference type="HAMAP-Rule" id="MF_00649"/>
    </source>
</evidence>
<organism evidence="5 6">
    <name type="scientific">Roseiconus nitratireducens</name>
    <dbReference type="NCBI Taxonomy" id="2605748"/>
    <lineage>
        <taxon>Bacteria</taxon>
        <taxon>Pseudomonadati</taxon>
        <taxon>Planctomycetota</taxon>
        <taxon>Planctomycetia</taxon>
        <taxon>Pirellulales</taxon>
        <taxon>Pirellulaceae</taxon>
        <taxon>Roseiconus</taxon>
    </lineage>
</organism>
<evidence type="ECO:0000313" key="5">
    <source>
        <dbReference type="EMBL" id="KAA5540685.1"/>
    </source>
</evidence>
<dbReference type="SUPFAM" id="SSF57716">
    <property type="entry name" value="Glucocorticoid receptor-like (DNA-binding domain)"/>
    <property type="match status" value="1"/>
</dbReference>
<dbReference type="InterPro" id="IPR013088">
    <property type="entry name" value="Znf_NHR/GATA"/>
</dbReference>
<sequence>MSSRDQRSDDKIPCPTCGNRFRMDETQAPPFCSQRCQLIDLGRWLDEDIGLPHCEDESPKTIDRNLVDGDGS</sequence>
<reference evidence="5 6" key="1">
    <citation type="submission" date="2019-08" db="EMBL/GenBank/DDBJ databases">
        <authorList>
            <person name="Dhanesh K."/>
            <person name="Kumar G."/>
            <person name="Sasikala C."/>
            <person name="Venkata Ramana C."/>
        </authorList>
    </citation>
    <scope>NUCLEOTIDE SEQUENCE [LARGE SCALE GENOMIC DNA]</scope>
    <source>
        <strain evidence="5 6">JC645</strain>
    </source>
</reference>
<evidence type="ECO:0000313" key="6">
    <source>
        <dbReference type="Proteomes" id="UP000324479"/>
    </source>
</evidence>
<evidence type="ECO:0000256" key="1">
    <source>
        <dbReference type="ARBA" id="ARBA00022723"/>
    </source>
</evidence>
<dbReference type="Proteomes" id="UP000324479">
    <property type="component" value="Unassembled WGS sequence"/>
</dbReference>
<dbReference type="GO" id="GO:0008270">
    <property type="term" value="F:zinc ion binding"/>
    <property type="evidence" value="ECO:0007669"/>
    <property type="project" value="UniProtKB-UniRule"/>
</dbReference>
<dbReference type="EMBL" id="VWOX01000012">
    <property type="protein sequence ID" value="KAA5540685.1"/>
    <property type="molecule type" value="Genomic_DNA"/>
</dbReference>
<evidence type="ECO:0000256" key="2">
    <source>
        <dbReference type="ARBA" id="ARBA00022833"/>
    </source>
</evidence>
<protein>
    <recommendedName>
        <fullName evidence="3">DNA gyrase inhibitor YacG</fullName>
    </recommendedName>
</protein>
<dbReference type="GO" id="GO:0006355">
    <property type="term" value="P:regulation of DNA-templated transcription"/>
    <property type="evidence" value="ECO:0007669"/>
    <property type="project" value="InterPro"/>
</dbReference>
<proteinExistence type="inferred from homology"/>
<comment type="function">
    <text evidence="3">Inhibits all the catalytic activities of DNA gyrase by preventing its interaction with DNA. Acts by binding directly to the C-terminal domain of GyrB, which probably disrupts DNA binding by the gyrase.</text>
</comment>
<dbReference type="GO" id="GO:0008657">
    <property type="term" value="F:DNA topoisomerase type II (double strand cut, ATP-hydrolyzing) inhibitor activity"/>
    <property type="evidence" value="ECO:0007669"/>
    <property type="project" value="UniProtKB-UniRule"/>
</dbReference>
<accession>A0A5M6D680</accession>
<comment type="cofactor">
    <cofactor evidence="3">
        <name>Zn(2+)</name>
        <dbReference type="ChEBI" id="CHEBI:29105"/>
    </cofactor>
    <text evidence="3">Binds 1 zinc ion.</text>
</comment>
<name>A0A5M6D680_9BACT</name>
<feature type="binding site" evidence="3">
    <location>
        <position position="32"/>
    </location>
    <ligand>
        <name>Zn(2+)</name>
        <dbReference type="ChEBI" id="CHEBI:29105"/>
    </ligand>
</feature>
<feature type="region of interest" description="Disordered" evidence="4">
    <location>
        <begin position="52"/>
        <end position="72"/>
    </location>
</feature>
<dbReference type="InterPro" id="IPR005584">
    <property type="entry name" value="DNA_gyrase_inhibitor_YacG"/>
</dbReference>
<dbReference type="AlphaFoldDB" id="A0A5M6D680"/>
<comment type="subunit">
    <text evidence="3">Interacts with GyrB.</text>
</comment>